<evidence type="ECO:0000313" key="2">
    <source>
        <dbReference type="EMBL" id="EDY17793.1"/>
    </source>
</evidence>
<accession>B4D6J2</accession>
<proteinExistence type="predicted"/>
<protein>
    <submittedName>
        <fullName evidence="2">5'-nucleotidase/2' 3'-cyclic phosphodiesterase and related esterase-like protein</fullName>
    </submittedName>
</protein>
<reference evidence="2 3" key="1">
    <citation type="journal article" date="2011" name="J. Bacteriol.">
        <title>Genome sequence of Chthoniobacter flavus Ellin428, an aerobic heterotrophic soil bacterium.</title>
        <authorList>
            <person name="Kant R."/>
            <person name="van Passel M.W."/>
            <person name="Palva A."/>
            <person name="Lucas S."/>
            <person name="Lapidus A."/>
            <person name="Glavina Del Rio T."/>
            <person name="Dalin E."/>
            <person name="Tice H."/>
            <person name="Bruce D."/>
            <person name="Goodwin L."/>
            <person name="Pitluck S."/>
            <person name="Larimer F.W."/>
            <person name="Land M.L."/>
            <person name="Hauser L."/>
            <person name="Sangwan P."/>
            <person name="de Vos W.M."/>
            <person name="Janssen P.H."/>
            <person name="Smidt H."/>
        </authorList>
    </citation>
    <scope>NUCLEOTIDE SEQUENCE [LARGE SCALE GENOMIC DNA]</scope>
    <source>
        <strain evidence="2 3">Ellin428</strain>
    </source>
</reference>
<dbReference type="InterPro" id="IPR023155">
    <property type="entry name" value="Cyt_c-552/4"/>
</dbReference>
<comment type="caution">
    <text evidence="2">The sequence shown here is derived from an EMBL/GenBank/DDBJ whole genome shotgun (WGS) entry which is preliminary data.</text>
</comment>
<sequence>MRRAWWLSFTLLVALAAGAWLTLKPAHPKAPGQPLTLLLTCDVDGRLVPCGCFSGQLGGVTRIATLFGPASPDQIRVDAGNALSGTADYERILYSYIQQAFGKLGYDALNVGEREARLSATQLRELKAHSPVPMLSANLIDRSTGAPLFDTHRIIERNGWRVALVGVLDGRGLGDTLGEGLAIEDMDVALGRLLPQLKGRADFIILLAFADEAALTNLARQFYELDVILGGKVRQPSQELLKENRSLILATTNEARAVGMLQVAWRAPHLLGPLKGEVQLVSDQVAQDPNIAALATAYREEIRRTKLAIDDPATLREDMVPGVQPHNSYAGTQSCTQCHPNAAKIWLKSGHAQAFASLVNRQADADPNCISCHTVGFGTATGYRREAGAKSPFIDVGCESCHGPGGEHVKLRSAGGAVDVHFRPVGAGDCQKCHHGEFSRPFDYASFWPEIAHGKEPAAVKSAKPPSPE</sequence>
<dbReference type="InParanoid" id="B4D6J2"/>
<dbReference type="InterPro" id="IPR029052">
    <property type="entry name" value="Metallo-depent_PP-like"/>
</dbReference>
<dbReference type="PANTHER" id="PTHR11575:SF24">
    <property type="entry name" value="5'-NUCLEOTIDASE"/>
    <property type="match status" value="1"/>
</dbReference>
<gene>
    <name evidence="2" type="ORF">CfE428DRAFT_4532</name>
</gene>
<dbReference type="eggNOG" id="COG0737">
    <property type="taxonomic scope" value="Bacteria"/>
</dbReference>
<dbReference type="Gene3D" id="3.60.21.10">
    <property type="match status" value="1"/>
</dbReference>
<dbReference type="InterPro" id="IPR036280">
    <property type="entry name" value="Multihaem_cyt_sf"/>
</dbReference>
<feature type="domain" description="Cytochrome c-552/4" evidence="1">
    <location>
        <begin position="335"/>
        <end position="403"/>
    </location>
</feature>
<dbReference type="GO" id="GO:0016787">
    <property type="term" value="F:hydrolase activity"/>
    <property type="evidence" value="ECO:0007669"/>
    <property type="project" value="InterPro"/>
</dbReference>
<dbReference type="InterPro" id="IPR006179">
    <property type="entry name" value="5_nucleotidase/apyrase"/>
</dbReference>
<dbReference type="GO" id="GO:0009166">
    <property type="term" value="P:nucleotide catabolic process"/>
    <property type="evidence" value="ECO:0007669"/>
    <property type="project" value="InterPro"/>
</dbReference>
<keyword evidence="3" id="KW-1185">Reference proteome</keyword>
<dbReference type="RefSeq" id="WP_006981853.1">
    <property type="nucleotide sequence ID" value="NZ_ABVL01000016.1"/>
</dbReference>
<evidence type="ECO:0000259" key="1">
    <source>
        <dbReference type="Pfam" id="PF13435"/>
    </source>
</evidence>
<dbReference type="AlphaFoldDB" id="B4D6J2"/>
<dbReference type="Gene3D" id="1.10.1130.10">
    <property type="entry name" value="Flavocytochrome C3, Chain A"/>
    <property type="match status" value="1"/>
</dbReference>
<dbReference type="EMBL" id="ABVL01000016">
    <property type="protein sequence ID" value="EDY17793.1"/>
    <property type="molecule type" value="Genomic_DNA"/>
</dbReference>
<dbReference type="SUPFAM" id="SSF56300">
    <property type="entry name" value="Metallo-dependent phosphatases"/>
    <property type="match status" value="1"/>
</dbReference>
<dbReference type="Pfam" id="PF13435">
    <property type="entry name" value="Cytochrome_C554"/>
    <property type="match status" value="1"/>
</dbReference>
<dbReference type="Proteomes" id="UP000005824">
    <property type="component" value="Unassembled WGS sequence"/>
</dbReference>
<organism evidence="2 3">
    <name type="scientific">Chthoniobacter flavus Ellin428</name>
    <dbReference type="NCBI Taxonomy" id="497964"/>
    <lineage>
        <taxon>Bacteria</taxon>
        <taxon>Pseudomonadati</taxon>
        <taxon>Verrucomicrobiota</taxon>
        <taxon>Spartobacteria</taxon>
        <taxon>Chthoniobacterales</taxon>
        <taxon>Chthoniobacteraceae</taxon>
        <taxon>Chthoniobacter</taxon>
    </lineage>
</organism>
<dbReference type="STRING" id="497964.CfE428DRAFT_4532"/>
<dbReference type="PANTHER" id="PTHR11575">
    <property type="entry name" value="5'-NUCLEOTIDASE-RELATED"/>
    <property type="match status" value="1"/>
</dbReference>
<dbReference type="SUPFAM" id="SSF48695">
    <property type="entry name" value="Multiheme cytochromes"/>
    <property type="match status" value="1"/>
</dbReference>
<evidence type="ECO:0000313" key="3">
    <source>
        <dbReference type="Proteomes" id="UP000005824"/>
    </source>
</evidence>
<name>B4D6J2_9BACT</name>